<dbReference type="Pfam" id="PF01370">
    <property type="entry name" value="Epimerase"/>
    <property type="match status" value="1"/>
</dbReference>
<dbReference type="UniPathway" id="UPA00214"/>
<comment type="subunit">
    <text evidence="11">Homodimer.</text>
</comment>
<feature type="domain" description="NAD-dependent epimerase/dehydratase" evidence="12">
    <location>
        <begin position="4"/>
        <end position="283"/>
    </location>
</feature>
<dbReference type="InterPro" id="IPR001509">
    <property type="entry name" value="Epimerase_deHydtase"/>
</dbReference>
<comment type="cofactor">
    <cofactor evidence="2 11">
        <name>NAD(+)</name>
        <dbReference type="ChEBI" id="CHEBI:57540"/>
    </cofactor>
</comment>
<reference evidence="13" key="1">
    <citation type="journal article" date="2014" name="Int. J. Syst. Evol. Microbiol.">
        <title>Complete genome sequence of Corynebacterium casei LMG S-19264T (=DSM 44701T), isolated from a smear-ripened cheese.</title>
        <authorList>
            <consortium name="US DOE Joint Genome Institute (JGI-PGF)"/>
            <person name="Walter F."/>
            <person name="Albersmeier A."/>
            <person name="Kalinowski J."/>
            <person name="Ruckert C."/>
        </authorList>
    </citation>
    <scope>NUCLEOTIDE SEQUENCE</scope>
    <source>
        <strain evidence="13">JCM 14719</strain>
    </source>
</reference>
<dbReference type="GO" id="GO:0003978">
    <property type="term" value="F:UDP-glucose 4-epimerase activity"/>
    <property type="evidence" value="ECO:0007669"/>
    <property type="project" value="UniProtKB-UniRule"/>
</dbReference>
<accession>A0A8J3BC19</accession>
<dbReference type="SUPFAM" id="SSF51735">
    <property type="entry name" value="NAD(P)-binding Rossmann-fold domains"/>
    <property type="match status" value="1"/>
</dbReference>
<evidence type="ECO:0000256" key="10">
    <source>
        <dbReference type="ARBA" id="ARBA00023277"/>
    </source>
</evidence>
<proteinExistence type="inferred from homology"/>
<evidence type="ECO:0000256" key="6">
    <source>
        <dbReference type="ARBA" id="ARBA00018569"/>
    </source>
</evidence>
<dbReference type="GO" id="GO:0033499">
    <property type="term" value="P:galactose catabolic process via UDP-galactose, Leloir pathway"/>
    <property type="evidence" value="ECO:0007669"/>
    <property type="project" value="TreeGrafter"/>
</dbReference>
<dbReference type="Gene3D" id="3.40.50.720">
    <property type="entry name" value="NAD(P)-binding Rossmann-like Domain"/>
    <property type="match status" value="1"/>
</dbReference>
<keyword evidence="14" id="KW-1185">Reference proteome</keyword>
<comment type="similarity">
    <text evidence="4 11">Belongs to the NAD(P)-dependent epimerase/dehydratase family.</text>
</comment>
<evidence type="ECO:0000256" key="2">
    <source>
        <dbReference type="ARBA" id="ARBA00001911"/>
    </source>
</evidence>
<protein>
    <recommendedName>
        <fullName evidence="6 11">UDP-glucose 4-epimerase</fullName>
        <ecNumber evidence="5 11">5.1.3.2</ecNumber>
    </recommendedName>
</protein>
<dbReference type="Gene3D" id="3.90.25.10">
    <property type="entry name" value="UDP-galactose 4-epimerase, domain 1"/>
    <property type="match status" value="1"/>
</dbReference>
<comment type="caution">
    <text evidence="13">The sequence shown here is derived from an EMBL/GenBank/DDBJ whole genome shotgun (WGS) entry which is preliminary data.</text>
</comment>
<dbReference type="EC" id="5.1.3.2" evidence="5 11"/>
<dbReference type="Proteomes" id="UP000637720">
    <property type="component" value="Unassembled WGS sequence"/>
</dbReference>
<evidence type="ECO:0000256" key="5">
    <source>
        <dbReference type="ARBA" id="ARBA00013189"/>
    </source>
</evidence>
<name>A0A8J3BC19_9BACI</name>
<keyword evidence="9 11" id="KW-0413">Isomerase</keyword>
<sequence length="365" mass="40272">MPTILVTGGAGYIGSHTAKRLLEADYHVVVLDNMRTGHRWAIERLRRLAEQGSSQFVFVQGDVADTALVVRLVHEYGVEAAVHFAALSLVGESMQHPERYFAENVAKGIALFNALVVAGVRYVVFSSTAAVYGIPERVPIAEDTPTHPLNPYGASKRMLEEALRWLGEVHPFRSISLRYFNAAGADPDGWLGEAHDPETHLIPLAIRSVLCPDEDRVAQLLGYSPTQDQPLDRPPLRLFGTDYPTPDGTCIRDYIHVSDLAEAHVVALEALLDGHPTDCWNVGTGEGYSVRQVIDAVERVTGRTVPVVEAPRRPGDPPVLVAEAKKLKRLGWEPKYTELRAIVHTAWRWHNAALELVPSSQNRAI</sequence>
<evidence type="ECO:0000313" key="13">
    <source>
        <dbReference type="EMBL" id="GGJ95839.1"/>
    </source>
</evidence>
<dbReference type="AlphaFoldDB" id="A0A8J3BC19"/>
<evidence type="ECO:0000256" key="8">
    <source>
        <dbReference type="ARBA" id="ARBA00023144"/>
    </source>
</evidence>
<evidence type="ECO:0000256" key="3">
    <source>
        <dbReference type="ARBA" id="ARBA00004947"/>
    </source>
</evidence>
<comment type="catalytic activity">
    <reaction evidence="1 11">
        <text>UDP-alpha-D-glucose = UDP-alpha-D-galactose</text>
        <dbReference type="Rhea" id="RHEA:22168"/>
        <dbReference type="ChEBI" id="CHEBI:58885"/>
        <dbReference type="ChEBI" id="CHEBI:66914"/>
        <dbReference type="EC" id="5.1.3.2"/>
    </reaction>
</comment>
<comment type="pathway">
    <text evidence="3 11">Carbohydrate metabolism; galactose metabolism.</text>
</comment>
<dbReference type="CDD" id="cd05247">
    <property type="entry name" value="UDP_G4E_1_SDR_e"/>
    <property type="match status" value="1"/>
</dbReference>
<dbReference type="RefSeq" id="WP_188816811.1">
    <property type="nucleotide sequence ID" value="NZ_BMOF01000009.1"/>
</dbReference>
<dbReference type="PANTHER" id="PTHR43725:SF53">
    <property type="entry name" value="UDP-ARABINOSE 4-EPIMERASE 1"/>
    <property type="match status" value="1"/>
</dbReference>
<evidence type="ECO:0000256" key="11">
    <source>
        <dbReference type="RuleBase" id="RU366046"/>
    </source>
</evidence>
<dbReference type="InterPro" id="IPR036291">
    <property type="entry name" value="NAD(P)-bd_dom_sf"/>
</dbReference>
<evidence type="ECO:0000256" key="7">
    <source>
        <dbReference type="ARBA" id="ARBA00023027"/>
    </source>
</evidence>
<organism evidence="13 14">
    <name type="scientific">Calditerricola satsumensis</name>
    <dbReference type="NCBI Taxonomy" id="373054"/>
    <lineage>
        <taxon>Bacteria</taxon>
        <taxon>Bacillati</taxon>
        <taxon>Bacillota</taxon>
        <taxon>Bacilli</taxon>
        <taxon>Bacillales</taxon>
        <taxon>Bacillaceae</taxon>
        <taxon>Calditerricola</taxon>
    </lineage>
</organism>
<keyword evidence="7 11" id="KW-0520">NAD</keyword>
<evidence type="ECO:0000256" key="9">
    <source>
        <dbReference type="ARBA" id="ARBA00023235"/>
    </source>
</evidence>
<gene>
    <name evidence="13" type="ORF">GCM10007043_07030</name>
</gene>
<keyword evidence="10 11" id="KW-0119">Carbohydrate metabolism</keyword>
<evidence type="ECO:0000256" key="4">
    <source>
        <dbReference type="ARBA" id="ARBA00007637"/>
    </source>
</evidence>
<keyword evidence="8" id="KW-0299">Galactose metabolism</keyword>
<evidence type="ECO:0000259" key="12">
    <source>
        <dbReference type="Pfam" id="PF01370"/>
    </source>
</evidence>
<evidence type="ECO:0000256" key="1">
    <source>
        <dbReference type="ARBA" id="ARBA00000083"/>
    </source>
</evidence>
<reference evidence="13" key="2">
    <citation type="submission" date="2020-09" db="EMBL/GenBank/DDBJ databases">
        <authorList>
            <person name="Sun Q."/>
            <person name="Ohkuma M."/>
        </authorList>
    </citation>
    <scope>NUCLEOTIDE SEQUENCE</scope>
    <source>
        <strain evidence="13">JCM 14719</strain>
    </source>
</reference>
<evidence type="ECO:0000313" key="14">
    <source>
        <dbReference type="Proteomes" id="UP000637720"/>
    </source>
</evidence>
<dbReference type="PANTHER" id="PTHR43725">
    <property type="entry name" value="UDP-GLUCOSE 4-EPIMERASE"/>
    <property type="match status" value="1"/>
</dbReference>
<dbReference type="NCBIfam" id="TIGR01179">
    <property type="entry name" value="galE"/>
    <property type="match status" value="1"/>
</dbReference>
<dbReference type="EMBL" id="BMOF01000009">
    <property type="protein sequence ID" value="GGJ95839.1"/>
    <property type="molecule type" value="Genomic_DNA"/>
</dbReference>
<dbReference type="InterPro" id="IPR005886">
    <property type="entry name" value="UDP_G4E"/>
</dbReference>